<gene>
    <name evidence="2" type="ORF">K469DRAFT_708419</name>
</gene>
<proteinExistence type="predicted"/>
<dbReference type="OrthoDB" id="2120024at2759"/>
<evidence type="ECO:0000313" key="3">
    <source>
        <dbReference type="Proteomes" id="UP000800200"/>
    </source>
</evidence>
<sequence>MNRIGIINSAIRTRPFTAAKIGVIRRRYSSQPSPPSSPESQSNGGQPGTRAGTFYKSFGSPILKTFLGALFTYQVLYWGWLKLESVEIKKEKEEEIDMLEAKLRGLVREKDGKK</sequence>
<reference evidence="2" key="1">
    <citation type="journal article" date="2020" name="Stud. Mycol.">
        <title>101 Dothideomycetes genomes: a test case for predicting lifestyles and emergence of pathogens.</title>
        <authorList>
            <person name="Haridas S."/>
            <person name="Albert R."/>
            <person name="Binder M."/>
            <person name="Bloem J."/>
            <person name="Labutti K."/>
            <person name="Salamov A."/>
            <person name="Andreopoulos B."/>
            <person name="Baker S."/>
            <person name="Barry K."/>
            <person name="Bills G."/>
            <person name="Bluhm B."/>
            <person name="Cannon C."/>
            <person name="Castanera R."/>
            <person name="Culley D."/>
            <person name="Daum C."/>
            <person name="Ezra D."/>
            <person name="Gonzalez J."/>
            <person name="Henrissat B."/>
            <person name="Kuo A."/>
            <person name="Liang C."/>
            <person name="Lipzen A."/>
            <person name="Lutzoni F."/>
            <person name="Magnuson J."/>
            <person name="Mondo S."/>
            <person name="Nolan M."/>
            <person name="Ohm R."/>
            <person name="Pangilinan J."/>
            <person name="Park H.-J."/>
            <person name="Ramirez L."/>
            <person name="Alfaro M."/>
            <person name="Sun H."/>
            <person name="Tritt A."/>
            <person name="Yoshinaga Y."/>
            <person name="Zwiers L.-H."/>
            <person name="Turgeon B."/>
            <person name="Goodwin S."/>
            <person name="Spatafora J."/>
            <person name="Crous P."/>
            <person name="Grigoriev I."/>
        </authorList>
    </citation>
    <scope>NUCLEOTIDE SEQUENCE</scope>
    <source>
        <strain evidence="2">CBS 207.26</strain>
    </source>
</reference>
<accession>A0A6A6E5H5</accession>
<evidence type="ECO:0000313" key="2">
    <source>
        <dbReference type="EMBL" id="KAF2185126.1"/>
    </source>
</evidence>
<dbReference type="EMBL" id="ML994635">
    <property type="protein sequence ID" value="KAF2185126.1"/>
    <property type="molecule type" value="Genomic_DNA"/>
</dbReference>
<protein>
    <submittedName>
        <fullName evidence="2">Uncharacterized protein</fullName>
    </submittedName>
</protein>
<evidence type="ECO:0000256" key="1">
    <source>
        <dbReference type="SAM" id="MobiDB-lite"/>
    </source>
</evidence>
<dbReference type="Proteomes" id="UP000800200">
    <property type="component" value="Unassembled WGS sequence"/>
</dbReference>
<dbReference type="AlphaFoldDB" id="A0A6A6E5H5"/>
<name>A0A6A6E5H5_9PEZI</name>
<keyword evidence="3" id="KW-1185">Reference proteome</keyword>
<feature type="region of interest" description="Disordered" evidence="1">
    <location>
        <begin position="27"/>
        <end position="52"/>
    </location>
</feature>
<organism evidence="2 3">
    <name type="scientific">Zopfia rhizophila CBS 207.26</name>
    <dbReference type="NCBI Taxonomy" id="1314779"/>
    <lineage>
        <taxon>Eukaryota</taxon>
        <taxon>Fungi</taxon>
        <taxon>Dikarya</taxon>
        <taxon>Ascomycota</taxon>
        <taxon>Pezizomycotina</taxon>
        <taxon>Dothideomycetes</taxon>
        <taxon>Dothideomycetes incertae sedis</taxon>
        <taxon>Zopfiaceae</taxon>
        <taxon>Zopfia</taxon>
    </lineage>
</organism>